<protein>
    <submittedName>
        <fullName evidence="1">Uncharacterized protein</fullName>
    </submittedName>
</protein>
<keyword evidence="2" id="KW-1185">Reference proteome</keyword>
<reference evidence="1" key="1">
    <citation type="submission" date="2024-06" db="EMBL/GenBank/DDBJ databases">
        <title>Complete Genome Sequence of mouse commensal type strain Neisseria musculi.</title>
        <authorList>
            <person name="Thapa E."/>
            <person name="Aluvathingal J."/>
            <person name="Nadendla S."/>
            <person name="Mehta A."/>
            <person name="Tettelin H."/>
            <person name="Weyand N.J."/>
        </authorList>
    </citation>
    <scope>NUCLEOTIDE SEQUENCE</scope>
    <source>
        <strain evidence="1">NW831</strain>
    </source>
</reference>
<name>A0A7H1MAQ7_9NEIS</name>
<gene>
    <name evidence="1" type="ORF">H7A79_0801</name>
</gene>
<dbReference type="AlphaFoldDB" id="A0A7H1MAQ7"/>
<accession>A0A7H1MAQ7</accession>
<dbReference type="EMBL" id="CP060414">
    <property type="protein sequence ID" value="QNT58722.1"/>
    <property type="molecule type" value="Genomic_DNA"/>
</dbReference>
<sequence length="143" mass="15551">MNIPATQNEGYGFYGTIALYHNPQEFWTLAVTEICRVTGEHEEDVAVFLDSRHGRHFADEVYNVLGGGLDNRAAVAAAVDKWNAWTFGRRLSGETGLPQNTPYLHDLIAVTAARKKSSAAAAFTLIVADDQLAAGLLRFVAAD</sequence>
<evidence type="ECO:0000313" key="2">
    <source>
        <dbReference type="Proteomes" id="UP000516412"/>
    </source>
</evidence>
<dbReference type="RefSeq" id="WP_187001177.1">
    <property type="nucleotide sequence ID" value="NZ_CP060414.2"/>
</dbReference>
<organism evidence="1 2">
    <name type="scientific">Neisseria musculi</name>
    <dbReference type="NCBI Taxonomy" id="1815583"/>
    <lineage>
        <taxon>Bacteria</taxon>
        <taxon>Pseudomonadati</taxon>
        <taxon>Pseudomonadota</taxon>
        <taxon>Betaproteobacteria</taxon>
        <taxon>Neisseriales</taxon>
        <taxon>Neisseriaceae</taxon>
        <taxon>Neisseria</taxon>
    </lineage>
</organism>
<evidence type="ECO:0000313" key="1">
    <source>
        <dbReference type="EMBL" id="QNT58722.1"/>
    </source>
</evidence>
<dbReference type="Proteomes" id="UP000516412">
    <property type="component" value="Chromosome"/>
</dbReference>
<proteinExistence type="predicted"/>
<dbReference type="KEGG" id="nmus:H7A79_0801"/>